<keyword evidence="1" id="KW-0812">Transmembrane</keyword>
<evidence type="ECO:0000313" key="4">
    <source>
        <dbReference type="Proteomes" id="UP000315112"/>
    </source>
</evidence>
<evidence type="ECO:0000256" key="1">
    <source>
        <dbReference type="SAM" id="Phobius"/>
    </source>
</evidence>
<dbReference type="Proteomes" id="UP000437862">
    <property type="component" value="Chromosome"/>
</dbReference>
<dbReference type="Pfam" id="PF16137">
    <property type="entry name" value="DUF4845"/>
    <property type="match status" value="1"/>
</dbReference>
<dbReference type="OrthoDB" id="9133279at2"/>
<keyword evidence="5" id="KW-1185">Reference proteome</keyword>
<keyword evidence="1" id="KW-1133">Transmembrane helix</keyword>
<sequence>MRASRADRQGGISLVGLIVTLAVLGVLALLAMQVLPTYTEYRSINAAVAKAKTAGTPQEIRAAFDRSAEVNYITSIAGRDLTIERVNGETEVSFAYDKKIHLAGPASLLLEYSGSTAKGGPTTAKAD</sequence>
<proteinExistence type="predicted"/>
<dbReference type="EMBL" id="CP046904">
    <property type="protein sequence ID" value="QGZ38647.1"/>
    <property type="molecule type" value="Genomic_DNA"/>
</dbReference>
<organism evidence="3 4">
    <name type="scientific">Pseudoduganella flava</name>
    <dbReference type="NCBI Taxonomy" id="871742"/>
    <lineage>
        <taxon>Bacteria</taxon>
        <taxon>Pseudomonadati</taxon>
        <taxon>Pseudomonadota</taxon>
        <taxon>Betaproteobacteria</taxon>
        <taxon>Burkholderiales</taxon>
        <taxon>Oxalobacteraceae</taxon>
        <taxon>Telluria group</taxon>
        <taxon>Pseudoduganella</taxon>
    </lineage>
</organism>
<gene>
    <name evidence="2" type="ORF">GO485_06005</name>
    <name evidence="3" type="ORF">IP92_00999</name>
</gene>
<reference evidence="3" key="2">
    <citation type="submission" date="2019-07" db="EMBL/GenBank/DDBJ databases">
        <authorList>
            <person name="Whitman W."/>
            <person name="Huntemann M."/>
            <person name="Clum A."/>
            <person name="Pillay M."/>
            <person name="Palaniappan K."/>
            <person name="Varghese N."/>
            <person name="Mikhailova N."/>
            <person name="Stamatis D."/>
            <person name="Reddy T."/>
            <person name="Daum C."/>
            <person name="Shapiro N."/>
            <person name="Ivanova N."/>
            <person name="Kyrpides N."/>
            <person name="Woyke T."/>
        </authorList>
    </citation>
    <scope>NUCLEOTIDE SEQUENCE</scope>
    <source>
        <strain evidence="3">CGMCC 1.10685</strain>
    </source>
</reference>
<keyword evidence="1" id="KW-0472">Membrane</keyword>
<dbReference type="RefSeq" id="WP_145873446.1">
    <property type="nucleotide sequence ID" value="NZ_CP046904.1"/>
</dbReference>
<reference evidence="2 5" key="3">
    <citation type="submission" date="2019-12" db="EMBL/GenBank/DDBJ databases">
        <title>Draft Genome Sequences of Six Type Strains of the Genus Massilia.</title>
        <authorList>
            <person name="Miess H."/>
            <person name="Frediansyah A."/>
            <person name="Goeker M."/>
            <person name="Gross H."/>
        </authorList>
    </citation>
    <scope>NUCLEOTIDE SEQUENCE [LARGE SCALE GENOMIC DNA]</scope>
    <source>
        <strain evidence="2 5">DSM 26639</strain>
    </source>
</reference>
<dbReference type="EMBL" id="VLKW01000002">
    <property type="protein sequence ID" value="TWI49778.1"/>
    <property type="molecule type" value="Genomic_DNA"/>
</dbReference>
<protein>
    <submittedName>
        <fullName evidence="2">DUF4845 domain-containing protein</fullName>
    </submittedName>
    <submittedName>
        <fullName evidence="3">Uncharacterized protein DUF4845</fullName>
    </submittedName>
</protein>
<accession>A0A562PZG3</accession>
<dbReference type="InterPro" id="IPR032314">
    <property type="entry name" value="DUF4845"/>
</dbReference>
<evidence type="ECO:0000313" key="2">
    <source>
        <dbReference type="EMBL" id="QGZ38647.1"/>
    </source>
</evidence>
<feature type="transmembrane region" description="Helical" evidence="1">
    <location>
        <begin position="12"/>
        <end position="35"/>
    </location>
</feature>
<dbReference type="AlphaFoldDB" id="A0A562PZG3"/>
<dbReference type="Proteomes" id="UP000315112">
    <property type="component" value="Unassembled WGS sequence"/>
</dbReference>
<evidence type="ECO:0000313" key="3">
    <source>
        <dbReference type="EMBL" id="TWI49778.1"/>
    </source>
</evidence>
<reference evidence="3 4" key="1">
    <citation type="journal article" date="2015" name="Stand. Genomic Sci.">
        <title>Genomic Encyclopedia of Bacterial and Archaeal Type Strains, Phase III: the genomes of soil and plant-associated and newly described type strains.</title>
        <authorList>
            <person name="Whitman W.B."/>
            <person name="Woyke T."/>
            <person name="Klenk H.P."/>
            <person name="Zhou Y."/>
            <person name="Lilburn T.G."/>
            <person name="Beck B.J."/>
            <person name="De Vos P."/>
            <person name="Vandamme P."/>
            <person name="Eisen J.A."/>
            <person name="Garrity G."/>
            <person name="Hugenholtz P."/>
            <person name="Kyrpides N.C."/>
        </authorList>
    </citation>
    <scope>NUCLEOTIDE SEQUENCE [LARGE SCALE GENOMIC DNA]</scope>
    <source>
        <strain evidence="3 4">CGMCC 1.10685</strain>
    </source>
</reference>
<name>A0A562PZG3_9BURK</name>
<evidence type="ECO:0000313" key="5">
    <source>
        <dbReference type="Proteomes" id="UP000437862"/>
    </source>
</evidence>